<organism evidence="1 2">
    <name type="scientific">Silvanigrella paludirubra</name>
    <dbReference type="NCBI Taxonomy" id="2499159"/>
    <lineage>
        <taxon>Bacteria</taxon>
        <taxon>Pseudomonadati</taxon>
        <taxon>Bdellovibrionota</taxon>
        <taxon>Oligoflexia</taxon>
        <taxon>Silvanigrellales</taxon>
        <taxon>Silvanigrellaceae</taxon>
        <taxon>Silvanigrella</taxon>
    </lineage>
</organism>
<keyword evidence="2" id="KW-1185">Reference proteome</keyword>
<evidence type="ECO:0000313" key="2">
    <source>
        <dbReference type="Proteomes" id="UP000437748"/>
    </source>
</evidence>
<dbReference type="OrthoDB" id="5292020at2"/>
<dbReference type="RefSeq" id="WP_153418527.1">
    <property type="nucleotide sequence ID" value="NZ_WFLM01000001.1"/>
</dbReference>
<reference evidence="1 2" key="1">
    <citation type="submission" date="2019-10" db="EMBL/GenBank/DDBJ databases">
        <title>New species of Slilvanegrellaceae.</title>
        <authorList>
            <person name="Pitt A."/>
            <person name="Hahn M.W."/>
        </authorList>
    </citation>
    <scope>NUCLEOTIDE SEQUENCE [LARGE SCALE GENOMIC DNA]</scope>
    <source>
        <strain evidence="1 2">SP-Ram-0.45-NSY-1</strain>
    </source>
</reference>
<accession>A0A6N6VXY1</accession>
<evidence type="ECO:0000313" key="1">
    <source>
        <dbReference type="EMBL" id="KAB8041004.1"/>
    </source>
</evidence>
<dbReference type="Proteomes" id="UP000437748">
    <property type="component" value="Unassembled WGS sequence"/>
</dbReference>
<evidence type="ECO:0008006" key="3">
    <source>
        <dbReference type="Google" id="ProtNLM"/>
    </source>
</evidence>
<gene>
    <name evidence="1" type="ORF">GCL60_03460</name>
</gene>
<dbReference type="EMBL" id="WFLM01000001">
    <property type="protein sequence ID" value="KAB8041004.1"/>
    <property type="molecule type" value="Genomic_DNA"/>
</dbReference>
<protein>
    <recommendedName>
        <fullName evidence="3">DUF58 domain-containing protein</fullName>
    </recommendedName>
</protein>
<comment type="caution">
    <text evidence="1">The sequence shown here is derived from an EMBL/GenBank/DDBJ whole genome shotgun (WGS) entry which is preliminary data.</text>
</comment>
<name>A0A6N6VXY1_9BACT</name>
<dbReference type="AlphaFoldDB" id="A0A6N6VXY1"/>
<sequence length="285" mass="33155">MKFESICNVFPKEEKYWPCLHPSKALPFFIRTYLRQHFGGIFAANDLYKKNTPTRLGIATKPFEMGDPISTISMNHFIKTQELITKIDYGPGRQKVIVVFHSYSNMTYQSEYSTINKGQLANGIVAIIEEAHSGLSHSFHVLNVTAKDLFEGCKYIGKEFHNADYAYIISDLLFDTEDNYAAANKTLEIIKYFHLKKAIFLITRDPLESPNDEEEIEELIPWEKNKNENKTIHFSGTEYKKNIEEQFNFLSQKLREKNHIAKIVNSKETLMSFIDFILLDIFRKK</sequence>
<proteinExistence type="predicted"/>